<feature type="compositionally biased region" description="Polar residues" evidence="1">
    <location>
        <begin position="97"/>
        <end position="107"/>
    </location>
</feature>
<feature type="compositionally biased region" description="Basic and acidic residues" evidence="1">
    <location>
        <begin position="41"/>
        <end position="72"/>
    </location>
</feature>
<dbReference type="GO" id="GO:0030515">
    <property type="term" value="F:snoRNA binding"/>
    <property type="evidence" value="ECO:0007669"/>
    <property type="project" value="InterPro"/>
</dbReference>
<keyword evidence="3" id="KW-1185">Reference proteome</keyword>
<feature type="compositionally biased region" description="Basic and acidic residues" evidence="1">
    <location>
        <begin position="146"/>
        <end position="156"/>
    </location>
</feature>
<feature type="region of interest" description="Disordered" evidence="1">
    <location>
        <begin position="1"/>
        <end position="212"/>
    </location>
</feature>
<reference evidence="2" key="1">
    <citation type="submission" date="2021-03" db="EMBL/GenBank/DDBJ databases">
        <title>Comparative genomics and phylogenomic investigation of the class Geoglossomycetes provide insights into ecological specialization and systematics.</title>
        <authorList>
            <person name="Melie T."/>
            <person name="Pirro S."/>
            <person name="Miller A.N."/>
            <person name="Quandt A."/>
        </authorList>
    </citation>
    <scope>NUCLEOTIDE SEQUENCE</scope>
    <source>
        <strain evidence="2">CAQ_001_2017</strain>
    </source>
</reference>
<accession>A0A9P8RLY2</accession>
<organism evidence="2 3">
    <name type="scientific">Trichoglossum hirsutum</name>
    <dbReference type="NCBI Taxonomy" id="265104"/>
    <lineage>
        <taxon>Eukaryota</taxon>
        <taxon>Fungi</taxon>
        <taxon>Dikarya</taxon>
        <taxon>Ascomycota</taxon>
        <taxon>Pezizomycotina</taxon>
        <taxon>Geoglossomycetes</taxon>
        <taxon>Geoglossales</taxon>
        <taxon>Geoglossaceae</taxon>
        <taxon>Trichoglossum</taxon>
    </lineage>
</organism>
<evidence type="ECO:0000313" key="2">
    <source>
        <dbReference type="EMBL" id="KAH0556510.1"/>
    </source>
</evidence>
<sequence>MATTTIPQENSTRSTVEDSENDGSGDDAPEAVTLLSGQDQARSREEQVTQALERQEAGARRKRKERDIRLKEQAASSKRNKKRKSRLLEGDGPVYTEANSRLSTKSSLPALLPEEILSAVPAVRPPTPPLEREEQKQQPSVGKHKIFGDRPPKDMKSGPFSIRVLESTSKSLAPRVGRVSSSVKQRWLAGRPGRNGRGGIERRKVGGGFLRR</sequence>
<feature type="compositionally biased region" description="Acidic residues" evidence="1">
    <location>
        <begin position="17"/>
        <end position="29"/>
    </location>
</feature>
<dbReference type="InterPro" id="IPR013268">
    <property type="entry name" value="UTP16"/>
</dbReference>
<evidence type="ECO:0000313" key="3">
    <source>
        <dbReference type="Proteomes" id="UP000750711"/>
    </source>
</evidence>
<comment type="caution">
    <text evidence="2">The sequence shown here is derived from an EMBL/GenBank/DDBJ whole genome shotgun (WGS) entry which is preliminary data.</text>
</comment>
<dbReference type="GO" id="GO:0006364">
    <property type="term" value="P:rRNA processing"/>
    <property type="evidence" value="ECO:0007669"/>
    <property type="project" value="InterPro"/>
</dbReference>
<dbReference type="Proteomes" id="UP000750711">
    <property type="component" value="Unassembled WGS sequence"/>
</dbReference>
<dbReference type="EMBL" id="JAGHQM010001078">
    <property type="protein sequence ID" value="KAH0556510.1"/>
    <property type="molecule type" value="Genomic_DNA"/>
</dbReference>
<evidence type="ECO:0000256" key="1">
    <source>
        <dbReference type="SAM" id="MobiDB-lite"/>
    </source>
</evidence>
<name>A0A9P8RLY2_9PEZI</name>
<feature type="compositionally biased region" description="Polar residues" evidence="1">
    <location>
        <begin position="1"/>
        <end position="14"/>
    </location>
</feature>
<dbReference type="Pfam" id="PF08297">
    <property type="entry name" value="U3_snoRNA_assoc"/>
    <property type="match status" value="1"/>
</dbReference>
<gene>
    <name evidence="2" type="ORF">GP486_005600</name>
</gene>
<dbReference type="AlphaFoldDB" id="A0A9P8RLY2"/>
<protein>
    <submittedName>
        <fullName evidence="2">Uncharacterized protein</fullName>
    </submittedName>
</protein>
<proteinExistence type="predicted"/>